<feature type="domain" description="SnoaL-like" evidence="1">
    <location>
        <begin position="29"/>
        <end position="142"/>
    </location>
</feature>
<evidence type="ECO:0000259" key="1">
    <source>
        <dbReference type="Pfam" id="PF13474"/>
    </source>
</evidence>
<sequence>MPYTYNNIDNPHPEIKIIDQVIRDSIGWAVNNKNLDQLYSSVIASDELFFFQTDSKSTIRGISRFKEMTESFFLQEDFKAIRYELFDLRISLSPSLQTAWFACLLDDFNTYKGRPANWEKVRWTGVLEKIDGRWKIFQMHFSKAEDLAKQ</sequence>
<proteinExistence type="predicted"/>
<evidence type="ECO:0000313" key="2">
    <source>
        <dbReference type="EMBL" id="OGF12197.1"/>
    </source>
</evidence>
<dbReference type="AlphaFoldDB" id="A0A1F5RCN6"/>
<organism evidence="2 3">
    <name type="scientific">Candidatus Edwardsbacteria bacterium GWF2_54_11</name>
    <dbReference type="NCBI Taxonomy" id="1817851"/>
    <lineage>
        <taxon>Bacteria</taxon>
        <taxon>Candidatus Edwardsiibacteriota</taxon>
    </lineage>
</organism>
<comment type="caution">
    <text evidence="2">The sequence shown here is derived from an EMBL/GenBank/DDBJ whole genome shotgun (WGS) entry which is preliminary data.</text>
</comment>
<name>A0A1F5RCN6_9BACT</name>
<dbReference type="Gene3D" id="3.10.450.50">
    <property type="match status" value="1"/>
</dbReference>
<dbReference type="InterPro" id="IPR037401">
    <property type="entry name" value="SnoaL-like"/>
</dbReference>
<evidence type="ECO:0000313" key="3">
    <source>
        <dbReference type="Proteomes" id="UP000177230"/>
    </source>
</evidence>
<dbReference type="SUPFAM" id="SSF54427">
    <property type="entry name" value="NTF2-like"/>
    <property type="match status" value="1"/>
</dbReference>
<dbReference type="InterPro" id="IPR032710">
    <property type="entry name" value="NTF2-like_dom_sf"/>
</dbReference>
<protein>
    <recommendedName>
        <fullName evidence="1">SnoaL-like domain-containing protein</fullName>
    </recommendedName>
</protein>
<dbReference type="EMBL" id="MFFM01000034">
    <property type="protein sequence ID" value="OGF12197.1"/>
    <property type="molecule type" value="Genomic_DNA"/>
</dbReference>
<accession>A0A1F5RCN6</accession>
<gene>
    <name evidence="2" type="ORF">A2024_04215</name>
</gene>
<dbReference type="Proteomes" id="UP000177230">
    <property type="component" value="Unassembled WGS sequence"/>
</dbReference>
<reference evidence="2 3" key="1">
    <citation type="journal article" date="2016" name="Nat. Commun.">
        <title>Thousands of microbial genomes shed light on interconnected biogeochemical processes in an aquifer system.</title>
        <authorList>
            <person name="Anantharaman K."/>
            <person name="Brown C.T."/>
            <person name="Hug L.A."/>
            <person name="Sharon I."/>
            <person name="Castelle C.J."/>
            <person name="Probst A.J."/>
            <person name="Thomas B.C."/>
            <person name="Singh A."/>
            <person name="Wilkins M.J."/>
            <person name="Karaoz U."/>
            <person name="Brodie E.L."/>
            <person name="Williams K.H."/>
            <person name="Hubbard S.S."/>
            <person name="Banfield J.F."/>
        </authorList>
    </citation>
    <scope>NUCLEOTIDE SEQUENCE [LARGE SCALE GENOMIC DNA]</scope>
</reference>
<dbReference type="Pfam" id="PF13474">
    <property type="entry name" value="SnoaL_3"/>
    <property type="match status" value="1"/>
</dbReference>